<dbReference type="PANTHER" id="PTHR47466:SF1">
    <property type="entry name" value="METALLOPROTEASE MEP1 (AFU_ORTHOLOGUE AFUA_1G07730)-RELATED"/>
    <property type="match status" value="1"/>
</dbReference>
<feature type="signal peptide" evidence="9">
    <location>
        <begin position="1"/>
        <end position="16"/>
    </location>
</feature>
<evidence type="ECO:0000256" key="3">
    <source>
        <dbReference type="ARBA" id="ARBA00022723"/>
    </source>
</evidence>
<dbReference type="GO" id="GO:0006508">
    <property type="term" value="P:proteolysis"/>
    <property type="evidence" value="ECO:0007669"/>
    <property type="project" value="UniProtKB-KW"/>
</dbReference>
<dbReference type="Pfam" id="PF05572">
    <property type="entry name" value="Peptidase_M43"/>
    <property type="match status" value="1"/>
</dbReference>
<dbReference type="SUPFAM" id="SSF55486">
    <property type="entry name" value="Metalloproteases ('zincins'), catalytic domain"/>
    <property type="match status" value="1"/>
</dbReference>
<keyword evidence="6" id="KW-0862">Zinc</keyword>
<keyword evidence="8" id="KW-1015">Disulfide bond</keyword>
<dbReference type="Proteomes" id="UP000799437">
    <property type="component" value="Unassembled WGS sequence"/>
</dbReference>
<keyword evidence="2" id="KW-0645">Protease</keyword>
<dbReference type="InterPro" id="IPR024079">
    <property type="entry name" value="MetalloPept_cat_dom_sf"/>
</dbReference>
<sequence length="293" mass="32837">MFFFSFLLFFLQCVYAAPGRRRSDLSEGCSTEVPESFANILKRSKTVDSVRRDNHALFPRGNGTNETITIDVYFHVLADGAAEEKGNYRDDVYKKQLAQLNNDFNPYGFRFNLKEIDRWLLPYPYLTPNADYSIKRQLRKGGWSTLNIYTVHIGNGTIGTSTMPHDTDKHPVGSVECYLDGVVISNEALPGIDPNGDRSQGKTATHGVGHWLGLEHTYSHGCDGEGDGIDDTPSMRLLSNGGCAVGADTCPGEHGLDPVRNFMSFSEDECLNEFTKGQVERMKWTWETFRKGR</sequence>
<evidence type="ECO:0000259" key="10">
    <source>
        <dbReference type="Pfam" id="PF05572"/>
    </source>
</evidence>
<dbReference type="EMBL" id="ML996565">
    <property type="protein sequence ID" value="KAF2763328.1"/>
    <property type="molecule type" value="Genomic_DNA"/>
</dbReference>
<evidence type="ECO:0000313" key="12">
    <source>
        <dbReference type="Proteomes" id="UP000799437"/>
    </source>
</evidence>
<comment type="similarity">
    <text evidence="1">Belongs to the peptidase M43B family.</text>
</comment>
<evidence type="ECO:0000313" key="11">
    <source>
        <dbReference type="EMBL" id="KAF2763328.1"/>
    </source>
</evidence>
<feature type="domain" description="Peptidase M43 pregnancy-associated plasma-A" evidence="10">
    <location>
        <begin position="197"/>
        <end position="283"/>
    </location>
</feature>
<protein>
    <recommendedName>
        <fullName evidence="10">Peptidase M43 pregnancy-associated plasma-A domain-containing protein</fullName>
    </recommendedName>
</protein>
<evidence type="ECO:0000256" key="5">
    <source>
        <dbReference type="ARBA" id="ARBA00022801"/>
    </source>
</evidence>
<accession>A0A6A6WME8</accession>
<keyword evidence="12" id="KW-1185">Reference proteome</keyword>
<dbReference type="PANTHER" id="PTHR47466">
    <property type="match status" value="1"/>
</dbReference>
<dbReference type="OrthoDB" id="536211at2759"/>
<evidence type="ECO:0000256" key="9">
    <source>
        <dbReference type="SAM" id="SignalP"/>
    </source>
</evidence>
<evidence type="ECO:0000256" key="7">
    <source>
        <dbReference type="ARBA" id="ARBA00023049"/>
    </source>
</evidence>
<dbReference type="CDD" id="cd04275">
    <property type="entry name" value="ZnMc_pappalysin_like"/>
    <property type="match status" value="1"/>
</dbReference>
<dbReference type="GO" id="GO:0008237">
    <property type="term" value="F:metallopeptidase activity"/>
    <property type="evidence" value="ECO:0007669"/>
    <property type="project" value="UniProtKB-KW"/>
</dbReference>
<evidence type="ECO:0000256" key="6">
    <source>
        <dbReference type="ARBA" id="ARBA00022833"/>
    </source>
</evidence>
<dbReference type="AlphaFoldDB" id="A0A6A6WME8"/>
<evidence type="ECO:0000256" key="8">
    <source>
        <dbReference type="ARBA" id="ARBA00023157"/>
    </source>
</evidence>
<keyword evidence="3" id="KW-0479">Metal-binding</keyword>
<keyword evidence="5" id="KW-0378">Hydrolase</keyword>
<evidence type="ECO:0000256" key="4">
    <source>
        <dbReference type="ARBA" id="ARBA00022729"/>
    </source>
</evidence>
<feature type="chain" id="PRO_5025506501" description="Peptidase M43 pregnancy-associated plasma-A domain-containing protein" evidence="9">
    <location>
        <begin position="17"/>
        <end position="293"/>
    </location>
</feature>
<name>A0A6A6WME8_9PEZI</name>
<dbReference type="RefSeq" id="XP_033605779.1">
    <property type="nucleotide sequence ID" value="XM_033748662.1"/>
</dbReference>
<gene>
    <name evidence="11" type="ORF">EJ05DRAFT_516807</name>
</gene>
<organism evidence="11 12">
    <name type="scientific">Pseudovirgaria hyperparasitica</name>
    <dbReference type="NCBI Taxonomy" id="470096"/>
    <lineage>
        <taxon>Eukaryota</taxon>
        <taxon>Fungi</taxon>
        <taxon>Dikarya</taxon>
        <taxon>Ascomycota</taxon>
        <taxon>Pezizomycotina</taxon>
        <taxon>Dothideomycetes</taxon>
        <taxon>Dothideomycetes incertae sedis</taxon>
        <taxon>Acrospermales</taxon>
        <taxon>Acrospermaceae</taxon>
        <taxon>Pseudovirgaria</taxon>
    </lineage>
</organism>
<proteinExistence type="inferred from homology"/>
<keyword evidence="4 9" id="KW-0732">Signal</keyword>
<reference evidence="11" key="1">
    <citation type="journal article" date="2020" name="Stud. Mycol.">
        <title>101 Dothideomycetes genomes: a test case for predicting lifestyles and emergence of pathogens.</title>
        <authorList>
            <person name="Haridas S."/>
            <person name="Albert R."/>
            <person name="Binder M."/>
            <person name="Bloem J."/>
            <person name="Labutti K."/>
            <person name="Salamov A."/>
            <person name="Andreopoulos B."/>
            <person name="Baker S."/>
            <person name="Barry K."/>
            <person name="Bills G."/>
            <person name="Bluhm B."/>
            <person name="Cannon C."/>
            <person name="Castanera R."/>
            <person name="Culley D."/>
            <person name="Daum C."/>
            <person name="Ezra D."/>
            <person name="Gonzalez J."/>
            <person name="Henrissat B."/>
            <person name="Kuo A."/>
            <person name="Liang C."/>
            <person name="Lipzen A."/>
            <person name="Lutzoni F."/>
            <person name="Magnuson J."/>
            <person name="Mondo S."/>
            <person name="Nolan M."/>
            <person name="Ohm R."/>
            <person name="Pangilinan J."/>
            <person name="Park H.-J."/>
            <person name="Ramirez L."/>
            <person name="Alfaro M."/>
            <person name="Sun H."/>
            <person name="Tritt A."/>
            <person name="Yoshinaga Y."/>
            <person name="Zwiers L.-H."/>
            <person name="Turgeon B."/>
            <person name="Goodwin S."/>
            <person name="Spatafora J."/>
            <person name="Crous P."/>
            <person name="Grigoriev I."/>
        </authorList>
    </citation>
    <scope>NUCLEOTIDE SEQUENCE</scope>
    <source>
        <strain evidence="11">CBS 121739</strain>
    </source>
</reference>
<keyword evidence="7" id="KW-0482">Metalloprotease</keyword>
<dbReference type="InterPro" id="IPR008754">
    <property type="entry name" value="Peptidase_M43"/>
</dbReference>
<evidence type="ECO:0000256" key="2">
    <source>
        <dbReference type="ARBA" id="ARBA00022670"/>
    </source>
</evidence>
<evidence type="ECO:0000256" key="1">
    <source>
        <dbReference type="ARBA" id="ARBA00008721"/>
    </source>
</evidence>
<dbReference type="GO" id="GO:0046872">
    <property type="term" value="F:metal ion binding"/>
    <property type="evidence" value="ECO:0007669"/>
    <property type="project" value="UniProtKB-KW"/>
</dbReference>
<dbReference type="Gene3D" id="3.40.390.10">
    <property type="entry name" value="Collagenase (Catalytic Domain)"/>
    <property type="match status" value="1"/>
</dbReference>
<dbReference type="GeneID" id="54489716"/>